<keyword evidence="2" id="KW-1185">Reference proteome</keyword>
<evidence type="ECO:0000313" key="2">
    <source>
        <dbReference type="Proteomes" id="UP000789375"/>
    </source>
</evidence>
<sequence length="68" mass="7709">MFFRCDLTSPLDKGLPKLAVTKDSFLSHMISKERVYGLFSDDFELTDTISFATIESDMSAAQHSQHHI</sequence>
<evidence type="ECO:0000313" key="1">
    <source>
        <dbReference type="EMBL" id="CAG8636969.1"/>
    </source>
</evidence>
<reference evidence="1" key="1">
    <citation type="submission" date="2021-06" db="EMBL/GenBank/DDBJ databases">
        <authorList>
            <person name="Kallberg Y."/>
            <person name="Tangrot J."/>
            <person name="Rosling A."/>
        </authorList>
    </citation>
    <scope>NUCLEOTIDE SEQUENCE</scope>
    <source>
        <strain evidence="1">87-6 pot B 2015</strain>
    </source>
</reference>
<gene>
    <name evidence="1" type="ORF">FMOSSE_LOCUS10787</name>
</gene>
<organism evidence="1 2">
    <name type="scientific">Funneliformis mosseae</name>
    <name type="common">Endomycorrhizal fungus</name>
    <name type="synonym">Glomus mosseae</name>
    <dbReference type="NCBI Taxonomy" id="27381"/>
    <lineage>
        <taxon>Eukaryota</taxon>
        <taxon>Fungi</taxon>
        <taxon>Fungi incertae sedis</taxon>
        <taxon>Mucoromycota</taxon>
        <taxon>Glomeromycotina</taxon>
        <taxon>Glomeromycetes</taxon>
        <taxon>Glomerales</taxon>
        <taxon>Glomeraceae</taxon>
        <taxon>Funneliformis</taxon>
    </lineage>
</organism>
<dbReference type="Proteomes" id="UP000789375">
    <property type="component" value="Unassembled WGS sequence"/>
</dbReference>
<proteinExistence type="predicted"/>
<protein>
    <submittedName>
        <fullName evidence="1">767_t:CDS:1</fullName>
    </submittedName>
</protein>
<accession>A0A9N9DJ67</accession>
<dbReference type="EMBL" id="CAJVPP010003776">
    <property type="protein sequence ID" value="CAG8636969.1"/>
    <property type="molecule type" value="Genomic_DNA"/>
</dbReference>
<name>A0A9N9DJ67_FUNMO</name>
<comment type="caution">
    <text evidence="1">The sequence shown here is derived from an EMBL/GenBank/DDBJ whole genome shotgun (WGS) entry which is preliminary data.</text>
</comment>
<dbReference type="AlphaFoldDB" id="A0A9N9DJ67"/>